<dbReference type="Proteomes" id="UP000490800">
    <property type="component" value="Unassembled WGS sequence"/>
</dbReference>
<sequence length="90" mass="9832">MTDEVREYDSSLQSQNPISQAQNSLEKVHNAVSQALTHPTEQLEAQAHAAIGHAERAAETASLSLNQKAYEEIEAGLQQEKDDLQSGTRS</sequence>
<comment type="caution">
    <text evidence="2">The sequence shown here is derived from an EMBL/GenBank/DDBJ whole genome shotgun (WGS) entry which is preliminary data.</text>
</comment>
<evidence type="ECO:0000313" key="2">
    <source>
        <dbReference type="EMBL" id="MVP01688.1"/>
    </source>
</evidence>
<keyword evidence="3" id="KW-1185">Reference proteome</keyword>
<name>A0A7X3K0Z1_9BACL</name>
<protein>
    <recommendedName>
        <fullName evidence="4">DUF2564 domain-containing protein</fullName>
    </recommendedName>
</protein>
<proteinExistence type="predicted"/>
<dbReference type="EMBL" id="RHLK01000014">
    <property type="protein sequence ID" value="MVP01688.1"/>
    <property type="molecule type" value="Genomic_DNA"/>
</dbReference>
<dbReference type="OrthoDB" id="2932110at2"/>
<organism evidence="2 3">
    <name type="scientific">Paenibacillus lutrae</name>
    <dbReference type="NCBI Taxonomy" id="2078573"/>
    <lineage>
        <taxon>Bacteria</taxon>
        <taxon>Bacillati</taxon>
        <taxon>Bacillota</taxon>
        <taxon>Bacilli</taxon>
        <taxon>Bacillales</taxon>
        <taxon>Paenibacillaceae</taxon>
        <taxon>Paenibacillus</taxon>
    </lineage>
</organism>
<accession>A0A7X3K0Z1</accession>
<evidence type="ECO:0000313" key="3">
    <source>
        <dbReference type="Proteomes" id="UP000490800"/>
    </source>
</evidence>
<dbReference type="AlphaFoldDB" id="A0A7X3K0Z1"/>
<evidence type="ECO:0008006" key="4">
    <source>
        <dbReference type="Google" id="ProtNLM"/>
    </source>
</evidence>
<reference evidence="2 3" key="1">
    <citation type="journal article" date="2019" name="Microorganisms">
        <title>Paenibacillus lutrae sp. nov., A Chitinolytic Species Isolated from A River Otter in Castril Natural Park, Granada, Spain.</title>
        <authorList>
            <person name="Rodriguez M."/>
            <person name="Reina J.C."/>
            <person name="Bejar V."/>
            <person name="Llamas I."/>
        </authorList>
    </citation>
    <scope>NUCLEOTIDE SEQUENCE [LARGE SCALE GENOMIC DNA]</scope>
    <source>
        <strain evidence="2 3">N10</strain>
    </source>
</reference>
<dbReference type="RefSeq" id="WP_157338120.1">
    <property type="nucleotide sequence ID" value="NZ_RHLK01000014.1"/>
</dbReference>
<feature type="region of interest" description="Disordered" evidence="1">
    <location>
        <begin position="1"/>
        <end position="26"/>
    </location>
</feature>
<evidence type="ECO:0000256" key="1">
    <source>
        <dbReference type="SAM" id="MobiDB-lite"/>
    </source>
</evidence>
<feature type="compositionally biased region" description="Polar residues" evidence="1">
    <location>
        <begin position="10"/>
        <end position="26"/>
    </location>
</feature>
<gene>
    <name evidence="2" type="ORF">EDM21_19525</name>
</gene>